<evidence type="ECO:0000313" key="2">
    <source>
        <dbReference type="EMBL" id="BCJ64115.1"/>
    </source>
</evidence>
<evidence type="ECO:0000256" key="1">
    <source>
        <dbReference type="SAM" id="MobiDB-lite"/>
    </source>
</evidence>
<feature type="region of interest" description="Disordered" evidence="1">
    <location>
        <begin position="1"/>
        <end position="31"/>
    </location>
</feature>
<protein>
    <submittedName>
        <fullName evidence="2">Uncharacterized protein</fullName>
    </submittedName>
</protein>
<organism evidence="2 3">
    <name type="scientific">Polymorphospora rubra</name>
    <dbReference type="NCBI Taxonomy" id="338584"/>
    <lineage>
        <taxon>Bacteria</taxon>
        <taxon>Bacillati</taxon>
        <taxon>Actinomycetota</taxon>
        <taxon>Actinomycetes</taxon>
        <taxon>Micromonosporales</taxon>
        <taxon>Micromonosporaceae</taxon>
        <taxon>Polymorphospora</taxon>
    </lineage>
</organism>
<dbReference type="RefSeq" id="WP_212822272.1">
    <property type="nucleotide sequence ID" value="NZ_AP023359.1"/>
</dbReference>
<dbReference type="AlphaFoldDB" id="A0A810MXJ4"/>
<feature type="compositionally biased region" description="Pro residues" evidence="1">
    <location>
        <begin position="1"/>
        <end position="15"/>
    </location>
</feature>
<reference evidence="2" key="1">
    <citation type="submission" date="2020-08" db="EMBL/GenBank/DDBJ databases">
        <title>Whole genome shotgun sequence of Polymorphospora rubra NBRC 101157.</title>
        <authorList>
            <person name="Komaki H."/>
            <person name="Tamura T."/>
        </authorList>
    </citation>
    <scope>NUCLEOTIDE SEQUENCE</scope>
    <source>
        <strain evidence="2">NBRC 101157</strain>
    </source>
</reference>
<keyword evidence="3" id="KW-1185">Reference proteome</keyword>
<proteinExistence type="predicted"/>
<gene>
    <name evidence="2" type="ORF">Prubr_11360</name>
</gene>
<evidence type="ECO:0000313" key="3">
    <source>
        <dbReference type="Proteomes" id="UP000680866"/>
    </source>
</evidence>
<sequence>MSKPSKPPEPQPRRPQPATRPANPPVILPRHPRYTGTAVAVLERPAADCYVCLAPGATDRTYGVPLCGRNVCERAFRECGDCGSPNSGSCPCGAW</sequence>
<dbReference type="Proteomes" id="UP000680866">
    <property type="component" value="Chromosome"/>
</dbReference>
<dbReference type="EMBL" id="AP023359">
    <property type="protein sequence ID" value="BCJ64115.1"/>
    <property type="molecule type" value="Genomic_DNA"/>
</dbReference>
<name>A0A810MXJ4_9ACTN</name>
<dbReference type="KEGG" id="pry:Prubr_11360"/>
<accession>A0A810MXJ4</accession>